<dbReference type="GO" id="GO:0004527">
    <property type="term" value="F:exonuclease activity"/>
    <property type="evidence" value="ECO:0007669"/>
    <property type="project" value="UniProtKB-KW"/>
</dbReference>
<dbReference type="InterPro" id="IPR036691">
    <property type="entry name" value="Endo/exonu/phosph_ase_sf"/>
</dbReference>
<dbReference type="CDD" id="cd10283">
    <property type="entry name" value="MnuA_DNase1-like"/>
    <property type="match status" value="1"/>
</dbReference>
<reference evidence="2 3" key="1">
    <citation type="submission" date="2016-10" db="EMBL/GenBank/DDBJ databases">
        <authorList>
            <person name="de Groot N.N."/>
        </authorList>
    </citation>
    <scope>NUCLEOTIDE SEQUENCE [LARGE SCALE GENOMIC DNA]</scope>
    <source>
        <strain evidence="2 3">DSM 28286</strain>
    </source>
</reference>
<keyword evidence="2" id="KW-0378">Hydrolase</keyword>
<keyword evidence="2" id="KW-0255">Endonuclease</keyword>
<dbReference type="GO" id="GO:0004519">
    <property type="term" value="F:endonuclease activity"/>
    <property type="evidence" value="ECO:0007669"/>
    <property type="project" value="UniProtKB-KW"/>
</dbReference>
<protein>
    <submittedName>
        <fullName evidence="2">Endonuclease/Exonuclease/phosphatase family protein</fullName>
    </submittedName>
</protein>
<dbReference type="AlphaFoldDB" id="A0A1I5Z3Y4"/>
<dbReference type="Proteomes" id="UP000199031">
    <property type="component" value="Unassembled WGS sequence"/>
</dbReference>
<dbReference type="RefSeq" id="WP_090662654.1">
    <property type="nucleotide sequence ID" value="NZ_FOXQ01000016.1"/>
</dbReference>
<evidence type="ECO:0000313" key="2">
    <source>
        <dbReference type="EMBL" id="SFQ51196.1"/>
    </source>
</evidence>
<evidence type="ECO:0000313" key="3">
    <source>
        <dbReference type="Proteomes" id="UP000199031"/>
    </source>
</evidence>
<name>A0A1I5Z3Y4_9BACT</name>
<dbReference type="EMBL" id="FOXQ01000016">
    <property type="protein sequence ID" value="SFQ51196.1"/>
    <property type="molecule type" value="Genomic_DNA"/>
</dbReference>
<sequence length="369" mass="42684">MPFYQNINAHTVNGKRTIERLLKLRIKLDNEIPQKHLEKNLLIASWNIREFDSPAYGDRLEEAFYYIAEIVSKFDIIAIQEVRQDLKALKKLMRILGSYWEYIITDVTEGRQGNKERLAFVFDTRKVKFGGLAGEVMLPPFKAKDPDTGQTIYQPVKQLARTPYLCGFKAGWADFMLSTVHILYGTSAANDPRRVKEIKDIANALARKAADKFEWSDNLVLLGDFNIYSPEDETYSAILQAGFEIPPQLQSLPSNALQNKFYDQIAFKVKPGRFEATNNAGIFNFYEVVFTEQDEELYIPAMGDRYYTTSRGNERQNKTLYYKTYWRTYQMSDHLPMWVEVKIDHTDDYLRSKLIPPQTGDEVTDAPSV</sequence>
<dbReference type="SUPFAM" id="SSF56219">
    <property type="entry name" value="DNase I-like"/>
    <property type="match status" value="1"/>
</dbReference>
<keyword evidence="2" id="KW-0540">Nuclease</keyword>
<organism evidence="2 3">
    <name type="scientific">Parafilimonas terrae</name>
    <dbReference type="NCBI Taxonomy" id="1465490"/>
    <lineage>
        <taxon>Bacteria</taxon>
        <taxon>Pseudomonadati</taxon>
        <taxon>Bacteroidota</taxon>
        <taxon>Chitinophagia</taxon>
        <taxon>Chitinophagales</taxon>
        <taxon>Chitinophagaceae</taxon>
        <taxon>Parafilimonas</taxon>
    </lineage>
</organism>
<accession>A0A1I5Z3Y4</accession>
<dbReference type="STRING" id="1465490.SAMN05444277_11655"/>
<dbReference type="InterPro" id="IPR005135">
    <property type="entry name" value="Endo/exonuclease/phosphatase"/>
</dbReference>
<dbReference type="PANTHER" id="PTHR11371">
    <property type="entry name" value="DEOXYRIBONUCLEASE"/>
    <property type="match status" value="1"/>
</dbReference>
<proteinExistence type="predicted"/>
<dbReference type="Pfam" id="PF03372">
    <property type="entry name" value="Exo_endo_phos"/>
    <property type="match status" value="1"/>
</dbReference>
<feature type="domain" description="Endonuclease/exonuclease/phosphatase" evidence="1">
    <location>
        <begin position="44"/>
        <end position="235"/>
    </location>
</feature>
<dbReference type="PANTHER" id="PTHR11371:SF31">
    <property type="entry name" value="EXTRACELLULAR NUCLEASE"/>
    <property type="match status" value="1"/>
</dbReference>
<gene>
    <name evidence="2" type="ORF">SAMN05444277_11655</name>
</gene>
<dbReference type="Gene3D" id="3.60.10.10">
    <property type="entry name" value="Endonuclease/exonuclease/phosphatase"/>
    <property type="match status" value="1"/>
</dbReference>
<evidence type="ECO:0000259" key="1">
    <source>
        <dbReference type="Pfam" id="PF03372"/>
    </source>
</evidence>
<dbReference type="OrthoDB" id="5500612at2"/>
<keyword evidence="2" id="KW-0269">Exonuclease</keyword>
<keyword evidence="3" id="KW-1185">Reference proteome</keyword>